<dbReference type="Proteomes" id="UP001500973">
    <property type="component" value="Unassembled WGS sequence"/>
</dbReference>
<sequence length="171" mass="18812">MSLKKLATATAVAVAVTACNAPSDGIAYTVPDNICQIPADKEILETLLDEGKRLKQDDGGDDITEGKFCHMYVDGNDSVVSDADWEKSGYTLRDYFEFYDVKGIRYFGDGKYASWSYGVVTVMPCPGVSDKGDVIAVDVKDIQWNDKSQPLLEKLGPPYFEAYKKRLGCPS</sequence>
<feature type="chain" id="PRO_5046806185" description="DUF3558 domain-containing protein" evidence="1">
    <location>
        <begin position="21"/>
        <end position="171"/>
    </location>
</feature>
<dbReference type="EMBL" id="BAAAIZ010000121">
    <property type="protein sequence ID" value="GAA1434815.1"/>
    <property type="molecule type" value="Genomic_DNA"/>
</dbReference>
<accession>A0ABP4JY91</accession>
<keyword evidence="1" id="KW-0732">Signal</keyword>
<organism evidence="2 3">
    <name type="scientific">Streptomyces thermospinosisporus</name>
    <dbReference type="NCBI Taxonomy" id="161482"/>
    <lineage>
        <taxon>Bacteria</taxon>
        <taxon>Bacillati</taxon>
        <taxon>Actinomycetota</taxon>
        <taxon>Actinomycetes</taxon>
        <taxon>Kitasatosporales</taxon>
        <taxon>Streptomycetaceae</taxon>
        <taxon>Streptomyces</taxon>
    </lineage>
</organism>
<gene>
    <name evidence="2" type="ORF">GCM10009601_59980</name>
</gene>
<protein>
    <recommendedName>
        <fullName evidence="4">DUF3558 domain-containing protein</fullName>
    </recommendedName>
</protein>
<evidence type="ECO:0000313" key="2">
    <source>
        <dbReference type="EMBL" id="GAA1434815.1"/>
    </source>
</evidence>
<name>A0ABP4JY91_9ACTN</name>
<dbReference type="PROSITE" id="PS51257">
    <property type="entry name" value="PROKAR_LIPOPROTEIN"/>
    <property type="match status" value="1"/>
</dbReference>
<evidence type="ECO:0000313" key="3">
    <source>
        <dbReference type="Proteomes" id="UP001500973"/>
    </source>
</evidence>
<reference evidence="3" key="1">
    <citation type="journal article" date="2019" name="Int. J. Syst. Evol. Microbiol.">
        <title>The Global Catalogue of Microorganisms (GCM) 10K type strain sequencing project: providing services to taxonomists for standard genome sequencing and annotation.</title>
        <authorList>
            <consortium name="The Broad Institute Genomics Platform"/>
            <consortium name="The Broad Institute Genome Sequencing Center for Infectious Disease"/>
            <person name="Wu L."/>
            <person name="Ma J."/>
        </authorList>
    </citation>
    <scope>NUCLEOTIDE SEQUENCE [LARGE SCALE GENOMIC DNA]</scope>
    <source>
        <strain evidence="3">JCM 11756</strain>
    </source>
</reference>
<feature type="signal peptide" evidence="1">
    <location>
        <begin position="1"/>
        <end position="20"/>
    </location>
</feature>
<proteinExistence type="predicted"/>
<evidence type="ECO:0000256" key="1">
    <source>
        <dbReference type="SAM" id="SignalP"/>
    </source>
</evidence>
<evidence type="ECO:0008006" key="4">
    <source>
        <dbReference type="Google" id="ProtNLM"/>
    </source>
</evidence>
<comment type="caution">
    <text evidence="2">The sequence shown here is derived from an EMBL/GenBank/DDBJ whole genome shotgun (WGS) entry which is preliminary data.</text>
</comment>
<keyword evidence="3" id="KW-1185">Reference proteome</keyword>